<dbReference type="Proteomes" id="UP000662931">
    <property type="component" value="Chromosome 4"/>
</dbReference>
<dbReference type="InterPro" id="IPR006076">
    <property type="entry name" value="FAD-dep_OxRdtase"/>
</dbReference>
<dbReference type="Gene3D" id="3.50.50.60">
    <property type="entry name" value="FAD/NAD(P)-binding domain"/>
    <property type="match status" value="1"/>
</dbReference>
<keyword evidence="4" id="KW-0274">FAD</keyword>
<organism evidence="7 8">
    <name type="scientific">Eeniella nana</name>
    <name type="common">Yeast</name>
    <name type="synonym">Brettanomyces nanus</name>
    <dbReference type="NCBI Taxonomy" id="13502"/>
    <lineage>
        <taxon>Eukaryota</taxon>
        <taxon>Fungi</taxon>
        <taxon>Dikarya</taxon>
        <taxon>Ascomycota</taxon>
        <taxon>Saccharomycotina</taxon>
        <taxon>Pichiomycetes</taxon>
        <taxon>Pichiales</taxon>
        <taxon>Pichiaceae</taxon>
        <taxon>Brettanomyces</taxon>
    </lineage>
</organism>
<dbReference type="PANTHER" id="PTHR10961:SF24">
    <property type="entry name" value="HYPOTHETICAL FRUCTOSYL AMINE:OXYGEN OXIDOREDUCTASE (EUROFUNG)"/>
    <property type="match status" value="1"/>
</dbReference>
<dbReference type="GO" id="GO:0050660">
    <property type="term" value="F:flavin adenine dinucleotide binding"/>
    <property type="evidence" value="ECO:0007669"/>
    <property type="project" value="InterPro"/>
</dbReference>
<dbReference type="RefSeq" id="XP_038780261.1">
    <property type="nucleotide sequence ID" value="XM_038924333.1"/>
</dbReference>
<dbReference type="KEGG" id="bnn:FOA43_004090"/>
<dbReference type="SUPFAM" id="SSF51905">
    <property type="entry name" value="FAD/NAD(P)-binding domain"/>
    <property type="match status" value="1"/>
</dbReference>
<dbReference type="InterPro" id="IPR045170">
    <property type="entry name" value="MTOX"/>
</dbReference>
<feature type="domain" description="FAD dependent oxidoreductase" evidence="6">
    <location>
        <begin position="10"/>
        <end position="323"/>
    </location>
</feature>
<dbReference type="GeneID" id="62197490"/>
<evidence type="ECO:0000256" key="5">
    <source>
        <dbReference type="ARBA" id="ARBA00023002"/>
    </source>
</evidence>
<keyword evidence="3" id="KW-0285">Flavoprotein</keyword>
<dbReference type="PANTHER" id="PTHR10961">
    <property type="entry name" value="PEROXISOMAL SARCOSINE OXIDASE"/>
    <property type="match status" value="1"/>
</dbReference>
<evidence type="ECO:0000256" key="4">
    <source>
        <dbReference type="ARBA" id="ARBA00022827"/>
    </source>
</evidence>
<keyword evidence="5" id="KW-0560">Oxidoreductase</keyword>
<sequence>MIKSKFYSDLAMESLGKWKSDPIYKTAFHETGIIYGGSSKETIKSAIDRYETLKKEGYTDLQLLDTEKKFIEIIKDTGMDSLSLKESQRFKGWKGFYQKKNCGWTYAALALQNACRECKRLGAKFIIDSVEELNFNHDGNCTGVLTFSGQTIFAERVVITAGANSYKFLDYKGQLLAKCWTVGHIKLKKEELEALKGCPVVLNLDKGFFFEPDEFGDLKFCNEFPGYINLKNHKMSEGKISVPVYKDKIPKEAETLMRDFLSDVLPSIANRKFNVAKICWCTDSPDRHFLICEHPDHKGLILGTGDSGQGFKYMPIIGKYIAAVTRKGNEGLCEEKREAWRWRPETAANRDIYALQERAGGSNKIKDLKDVGSWTNGSE</sequence>
<evidence type="ECO:0000313" key="8">
    <source>
        <dbReference type="Proteomes" id="UP000662931"/>
    </source>
</evidence>
<dbReference type="Gene3D" id="3.30.9.10">
    <property type="entry name" value="D-Amino Acid Oxidase, subunit A, domain 2"/>
    <property type="match status" value="1"/>
</dbReference>
<proteinExistence type="inferred from homology"/>
<gene>
    <name evidence="7" type="ORF">FOA43_004090</name>
</gene>
<evidence type="ECO:0000256" key="3">
    <source>
        <dbReference type="ARBA" id="ARBA00022630"/>
    </source>
</evidence>
<evidence type="ECO:0000256" key="2">
    <source>
        <dbReference type="ARBA" id="ARBA00010989"/>
    </source>
</evidence>
<protein>
    <recommendedName>
        <fullName evidence="6">FAD dependent oxidoreductase domain-containing protein</fullName>
    </recommendedName>
</protein>
<dbReference type="Pfam" id="PF01266">
    <property type="entry name" value="DAO"/>
    <property type="match status" value="1"/>
</dbReference>
<dbReference type="InterPro" id="IPR036188">
    <property type="entry name" value="FAD/NAD-bd_sf"/>
</dbReference>
<dbReference type="GO" id="GO:0008115">
    <property type="term" value="F:sarcosine oxidase activity"/>
    <property type="evidence" value="ECO:0007669"/>
    <property type="project" value="TreeGrafter"/>
</dbReference>
<dbReference type="OrthoDB" id="2219495at2759"/>
<dbReference type="AlphaFoldDB" id="A0A875S5U7"/>
<reference evidence="7" key="1">
    <citation type="submission" date="2020-10" db="EMBL/GenBank/DDBJ databases">
        <authorList>
            <person name="Roach M.J.R."/>
        </authorList>
    </citation>
    <scope>NUCLEOTIDE SEQUENCE</scope>
    <source>
        <strain evidence="7">CBS 1945</strain>
    </source>
</reference>
<keyword evidence="8" id="KW-1185">Reference proteome</keyword>
<evidence type="ECO:0000313" key="7">
    <source>
        <dbReference type="EMBL" id="QPG76696.1"/>
    </source>
</evidence>
<evidence type="ECO:0000259" key="6">
    <source>
        <dbReference type="Pfam" id="PF01266"/>
    </source>
</evidence>
<name>A0A875S5U7_EENNA</name>
<comment type="cofactor">
    <cofactor evidence="1">
        <name>FAD</name>
        <dbReference type="ChEBI" id="CHEBI:57692"/>
    </cofactor>
</comment>
<evidence type="ECO:0000256" key="1">
    <source>
        <dbReference type="ARBA" id="ARBA00001974"/>
    </source>
</evidence>
<comment type="similarity">
    <text evidence="2">Belongs to the MSOX/MTOX family.</text>
</comment>
<dbReference type="GO" id="GO:0051698">
    <property type="term" value="F:saccharopine oxidase activity"/>
    <property type="evidence" value="ECO:0007669"/>
    <property type="project" value="TreeGrafter"/>
</dbReference>
<accession>A0A875S5U7</accession>
<dbReference type="EMBL" id="CP064815">
    <property type="protein sequence ID" value="QPG76696.1"/>
    <property type="molecule type" value="Genomic_DNA"/>
</dbReference>